<dbReference type="EMBL" id="LJSK01000089">
    <property type="protein sequence ID" value="KPI87412.1"/>
    <property type="molecule type" value="Genomic_DNA"/>
</dbReference>
<keyword evidence="1 4" id="KW-0808">Transferase</keyword>
<dbReference type="Proteomes" id="UP000038009">
    <property type="component" value="Unassembled WGS sequence"/>
</dbReference>
<dbReference type="VEuPathDB" id="TriTrypDB:Lsey_0089_0120"/>
<dbReference type="InterPro" id="IPR016181">
    <property type="entry name" value="Acyl_CoA_acyltransferase"/>
</dbReference>
<protein>
    <submittedName>
        <fullName evidence="4">Acetyltransferase family protein</fullName>
    </submittedName>
</protein>
<dbReference type="SUPFAM" id="SSF55729">
    <property type="entry name" value="Acyl-CoA N-acyltransferases (Nat)"/>
    <property type="match status" value="2"/>
</dbReference>
<reference evidence="4 5" key="1">
    <citation type="journal article" date="2015" name="PLoS Pathog.">
        <title>Leptomonas seymouri: Adaptations to the Dixenous Life Cycle Analyzed by Genome Sequencing, Transcriptome Profiling and Co-infection with Leishmania donovani.</title>
        <authorList>
            <person name="Kraeva N."/>
            <person name="Butenko A."/>
            <person name="Hlavacova J."/>
            <person name="Kostygov A."/>
            <person name="Myskova J."/>
            <person name="Grybchuk D."/>
            <person name="Lestinova T."/>
            <person name="Votypka J."/>
            <person name="Volf P."/>
            <person name="Opperdoes F."/>
            <person name="Flegontov P."/>
            <person name="Lukes J."/>
            <person name="Yurchenko V."/>
        </authorList>
    </citation>
    <scope>NUCLEOTIDE SEQUENCE [LARGE SCALE GENOMIC DNA]</scope>
    <source>
        <strain evidence="4 5">ATCC 30220</strain>
    </source>
</reference>
<dbReference type="InterPro" id="IPR050832">
    <property type="entry name" value="Bact_Acetyltransf"/>
</dbReference>
<keyword evidence="2" id="KW-0012">Acyltransferase</keyword>
<organism evidence="4 5">
    <name type="scientific">Leptomonas seymouri</name>
    <dbReference type="NCBI Taxonomy" id="5684"/>
    <lineage>
        <taxon>Eukaryota</taxon>
        <taxon>Discoba</taxon>
        <taxon>Euglenozoa</taxon>
        <taxon>Kinetoplastea</taxon>
        <taxon>Metakinetoplastina</taxon>
        <taxon>Trypanosomatida</taxon>
        <taxon>Trypanosomatidae</taxon>
        <taxon>Leishmaniinae</taxon>
        <taxon>Leptomonas</taxon>
    </lineage>
</organism>
<dbReference type="CDD" id="cd04301">
    <property type="entry name" value="NAT_SF"/>
    <property type="match status" value="2"/>
</dbReference>
<gene>
    <name evidence="4" type="ORF">ABL78_3496</name>
</gene>
<dbReference type="PROSITE" id="PS51186">
    <property type="entry name" value="GNAT"/>
    <property type="match status" value="2"/>
</dbReference>
<evidence type="ECO:0000313" key="4">
    <source>
        <dbReference type="EMBL" id="KPI87412.1"/>
    </source>
</evidence>
<dbReference type="GO" id="GO:0016747">
    <property type="term" value="F:acyltransferase activity, transferring groups other than amino-acyl groups"/>
    <property type="evidence" value="ECO:0007669"/>
    <property type="project" value="InterPro"/>
</dbReference>
<dbReference type="Gene3D" id="3.40.630.30">
    <property type="match status" value="2"/>
</dbReference>
<keyword evidence="5" id="KW-1185">Reference proteome</keyword>
<evidence type="ECO:0000259" key="3">
    <source>
        <dbReference type="PROSITE" id="PS51186"/>
    </source>
</evidence>
<comment type="caution">
    <text evidence="4">The sequence shown here is derived from an EMBL/GenBank/DDBJ whole genome shotgun (WGS) entry which is preliminary data.</text>
</comment>
<name>A0A0N1PDR3_LEPSE</name>
<accession>A0A0N1PDR3</accession>
<dbReference type="Pfam" id="PF00583">
    <property type="entry name" value="Acetyltransf_1"/>
    <property type="match status" value="2"/>
</dbReference>
<proteinExistence type="predicted"/>
<evidence type="ECO:0000313" key="5">
    <source>
        <dbReference type="Proteomes" id="UP000038009"/>
    </source>
</evidence>
<dbReference type="PANTHER" id="PTHR43877">
    <property type="entry name" value="AMINOALKYLPHOSPHONATE N-ACETYLTRANSFERASE-RELATED-RELATED"/>
    <property type="match status" value="1"/>
</dbReference>
<dbReference type="OMA" id="WIAPAYR"/>
<sequence length="316" mass="36064">MLRSTVGSRAKAAVLAGLKYELVKDPKSLEPAIYSMLRETERRQGLIDLPLYNRREFAMTAKTKENALAGAILGYTNYNEAHIAMLAVNPECSVRGTGTTLLKACETAARTKYDCNRMALETFCWQARPFYEKYGFEVFGVQRNQPKGHEKYFMEKVWPAAENTEVPTCYKNTAPALVLDDWDPDAALRQLSVWLVEDVLKRAITTVPIYDMTPYGLQVTDADGEMVACCMYETWWNELHVDKLVVTPDRQRQGIGSAVLKWIEGIAREKNLHQLVADAMSWQAYPFYQKRGFHVFATQKDVPKGHSHLRLIRELK</sequence>
<evidence type="ECO:0000256" key="2">
    <source>
        <dbReference type="ARBA" id="ARBA00023315"/>
    </source>
</evidence>
<feature type="domain" description="N-acetyltransferase" evidence="3">
    <location>
        <begin position="177"/>
        <end position="316"/>
    </location>
</feature>
<feature type="domain" description="N-acetyltransferase" evidence="3">
    <location>
        <begin position="20"/>
        <end position="159"/>
    </location>
</feature>
<dbReference type="InterPro" id="IPR000182">
    <property type="entry name" value="GNAT_dom"/>
</dbReference>
<dbReference type="OrthoDB" id="410198at2759"/>
<evidence type="ECO:0000256" key="1">
    <source>
        <dbReference type="ARBA" id="ARBA00022679"/>
    </source>
</evidence>
<dbReference type="AlphaFoldDB" id="A0A0N1PDR3"/>